<protein>
    <submittedName>
        <fullName evidence="2">Uncharacterized protein</fullName>
    </submittedName>
</protein>
<feature type="compositionally biased region" description="Polar residues" evidence="1">
    <location>
        <begin position="529"/>
        <end position="539"/>
    </location>
</feature>
<reference evidence="2" key="2">
    <citation type="submission" date="2023-05" db="EMBL/GenBank/DDBJ databases">
        <authorList>
            <consortium name="Lawrence Berkeley National Laboratory"/>
            <person name="Steindorff A."/>
            <person name="Hensen N."/>
            <person name="Bonometti L."/>
            <person name="Westerberg I."/>
            <person name="Brannstrom I.O."/>
            <person name="Guillou S."/>
            <person name="Cros-Aarteil S."/>
            <person name="Calhoun S."/>
            <person name="Haridas S."/>
            <person name="Kuo A."/>
            <person name="Mondo S."/>
            <person name="Pangilinan J."/>
            <person name="Riley R."/>
            <person name="Labutti K."/>
            <person name="Andreopoulos B."/>
            <person name="Lipzen A."/>
            <person name="Chen C."/>
            <person name="Yanf M."/>
            <person name="Daum C."/>
            <person name="Ng V."/>
            <person name="Clum A."/>
            <person name="Ohm R."/>
            <person name="Martin F."/>
            <person name="Silar P."/>
            <person name="Natvig D."/>
            <person name="Lalanne C."/>
            <person name="Gautier V."/>
            <person name="Ament-Velasquez S.L."/>
            <person name="Kruys A."/>
            <person name="Hutchinson M.I."/>
            <person name="Powell A.J."/>
            <person name="Barry K."/>
            <person name="Miller A.N."/>
            <person name="Grigoriev I.V."/>
            <person name="Debuchy R."/>
            <person name="Gladieux P."/>
            <person name="Thoren M.H."/>
            <person name="Johannesson H."/>
        </authorList>
    </citation>
    <scope>NUCLEOTIDE SEQUENCE</scope>
    <source>
        <strain evidence="2">CBS 990.96</strain>
    </source>
</reference>
<dbReference type="Proteomes" id="UP001301958">
    <property type="component" value="Unassembled WGS sequence"/>
</dbReference>
<organism evidence="2 3">
    <name type="scientific">Podospora fimiseda</name>
    <dbReference type="NCBI Taxonomy" id="252190"/>
    <lineage>
        <taxon>Eukaryota</taxon>
        <taxon>Fungi</taxon>
        <taxon>Dikarya</taxon>
        <taxon>Ascomycota</taxon>
        <taxon>Pezizomycotina</taxon>
        <taxon>Sordariomycetes</taxon>
        <taxon>Sordariomycetidae</taxon>
        <taxon>Sordariales</taxon>
        <taxon>Podosporaceae</taxon>
        <taxon>Podospora</taxon>
    </lineage>
</organism>
<evidence type="ECO:0000313" key="2">
    <source>
        <dbReference type="EMBL" id="KAK4226529.1"/>
    </source>
</evidence>
<feature type="region of interest" description="Disordered" evidence="1">
    <location>
        <begin position="526"/>
        <end position="591"/>
    </location>
</feature>
<feature type="region of interest" description="Disordered" evidence="1">
    <location>
        <begin position="217"/>
        <end position="244"/>
    </location>
</feature>
<feature type="region of interest" description="Disordered" evidence="1">
    <location>
        <begin position="323"/>
        <end position="365"/>
    </location>
</feature>
<dbReference type="AlphaFoldDB" id="A0AAN7BNC9"/>
<proteinExistence type="predicted"/>
<evidence type="ECO:0000256" key="1">
    <source>
        <dbReference type="SAM" id="MobiDB-lite"/>
    </source>
</evidence>
<gene>
    <name evidence="2" type="ORF">QBC38DRAFT_228014</name>
</gene>
<comment type="caution">
    <text evidence="2">The sequence shown here is derived from an EMBL/GenBank/DDBJ whole genome shotgun (WGS) entry which is preliminary data.</text>
</comment>
<sequence>MDANGQILSISAPVLAHPIAQRISVSLRHFESDSINSAAADVGRTIPNVPASQKNDNDKWRSWLQQTPSATSTHRIAKRKSRGKACQITPGVSELSSPRESSPAPLPSLEDSTPCPKRVTVSKGEIAGQFPSSSDTSIMLALYEDVKRRIHESAHYEEEAHLDDNNYEARVEQEGLGMVERDIIFEESNDSTQEVDFHRHAAFETDRDAMDLTETYEEEDRNNSWTMPEWPPSKGPSPQTHARNLGTWRDRCSMFSNELDSSDKTVAPPDPIKPKQPDAAEAWKTFVFGDEKTDELEAAAFAKATYDAARHYKPFNRSKLMERSEGDKPFKTAGFRSPTEVSASVDLRPSIESPDTPAPLSSIDANIPSTEDSFDDIGPDYPQLSDIVGFAHHLGLQTKSPSLQVHVSSSDFVDEHYQSLGFPDGVESIGNMESQFTSPSLVMNITQPGSMVADESRCSVPAGHVGNGGSMETQPEASLHAFAMSTGPEYRAEVEAWRQVHVPEQPQPRGPGAQGDQFRFAPPKLFVGNRSNTQSQHRPTPNIGGKRGRGRWAKQRATDGRADIRALPNYTSDPIEDFEEPEQTWQSFFPL</sequence>
<reference evidence="2" key="1">
    <citation type="journal article" date="2023" name="Mol. Phylogenet. Evol.">
        <title>Genome-scale phylogeny and comparative genomics of the fungal order Sordariales.</title>
        <authorList>
            <person name="Hensen N."/>
            <person name="Bonometti L."/>
            <person name="Westerberg I."/>
            <person name="Brannstrom I.O."/>
            <person name="Guillou S."/>
            <person name="Cros-Aarteil S."/>
            <person name="Calhoun S."/>
            <person name="Haridas S."/>
            <person name="Kuo A."/>
            <person name="Mondo S."/>
            <person name="Pangilinan J."/>
            <person name="Riley R."/>
            <person name="LaButti K."/>
            <person name="Andreopoulos B."/>
            <person name="Lipzen A."/>
            <person name="Chen C."/>
            <person name="Yan M."/>
            <person name="Daum C."/>
            <person name="Ng V."/>
            <person name="Clum A."/>
            <person name="Steindorff A."/>
            <person name="Ohm R.A."/>
            <person name="Martin F."/>
            <person name="Silar P."/>
            <person name="Natvig D.O."/>
            <person name="Lalanne C."/>
            <person name="Gautier V."/>
            <person name="Ament-Velasquez S.L."/>
            <person name="Kruys A."/>
            <person name="Hutchinson M.I."/>
            <person name="Powell A.J."/>
            <person name="Barry K."/>
            <person name="Miller A.N."/>
            <person name="Grigoriev I.V."/>
            <person name="Debuchy R."/>
            <person name="Gladieux P."/>
            <person name="Hiltunen Thoren M."/>
            <person name="Johannesson H."/>
        </authorList>
    </citation>
    <scope>NUCLEOTIDE SEQUENCE</scope>
    <source>
        <strain evidence="2">CBS 990.96</strain>
    </source>
</reference>
<evidence type="ECO:0000313" key="3">
    <source>
        <dbReference type="Proteomes" id="UP001301958"/>
    </source>
</evidence>
<accession>A0AAN7BNC9</accession>
<keyword evidence="3" id="KW-1185">Reference proteome</keyword>
<name>A0AAN7BNC9_9PEZI</name>
<feature type="region of interest" description="Disordered" evidence="1">
    <location>
        <begin position="46"/>
        <end position="118"/>
    </location>
</feature>
<dbReference type="EMBL" id="MU865346">
    <property type="protein sequence ID" value="KAK4226529.1"/>
    <property type="molecule type" value="Genomic_DNA"/>
</dbReference>
<feature type="compositionally biased region" description="Polar residues" evidence="1">
    <location>
        <begin position="63"/>
        <end position="74"/>
    </location>
</feature>